<name>A0ABX0KBY0_9PROT</name>
<evidence type="ECO:0000256" key="3">
    <source>
        <dbReference type="PROSITE-ProRule" id="PRU00339"/>
    </source>
</evidence>
<organism evidence="4 5">
    <name type="scientific">Acetobacter fallax</name>
    <dbReference type="NCBI Taxonomy" id="1737473"/>
    <lineage>
        <taxon>Bacteria</taxon>
        <taxon>Pseudomonadati</taxon>
        <taxon>Pseudomonadota</taxon>
        <taxon>Alphaproteobacteria</taxon>
        <taxon>Acetobacterales</taxon>
        <taxon>Acetobacteraceae</taxon>
        <taxon>Acetobacter</taxon>
    </lineage>
</organism>
<keyword evidence="5" id="KW-1185">Reference proteome</keyword>
<dbReference type="SUPFAM" id="SSF48452">
    <property type="entry name" value="TPR-like"/>
    <property type="match status" value="2"/>
</dbReference>
<evidence type="ECO:0000313" key="4">
    <source>
        <dbReference type="EMBL" id="NHO31472.1"/>
    </source>
</evidence>
<dbReference type="Pfam" id="PF13181">
    <property type="entry name" value="TPR_8"/>
    <property type="match status" value="1"/>
</dbReference>
<dbReference type="Proteomes" id="UP000615326">
    <property type="component" value="Unassembled WGS sequence"/>
</dbReference>
<dbReference type="SMART" id="SM00028">
    <property type="entry name" value="TPR"/>
    <property type="match status" value="5"/>
</dbReference>
<accession>A0ABX0KBY0</accession>
<protein>
    <submittedName>
        <fullName evidence="4">Tetratricopeptide repeat protein</fullName>
    </submittedName>
</protein>
<evidence type="ECO:0000256" key="2">
    <source>
        <dbReference type="ARBA" id="ARBA00022803"/>
    </source>
</evidence>
<dbReference type="RefSeq" id="WP_173576065.1">
    <property type="nucleotide sequence ID" value="NZ_WOSW01000002.1"/>
</dbReference>
<gene>
    <name evidence="4" type="ORF">GOB84_02655</name>
</gene>
<keyword evidence="1" id="KW-0677">Repeat</keyword>
<dbReference type="EMBL" id="WOSW01000002">
    <property type="protein sequence ID" value="NHO31472.1"/>
    <property type="molecule type" value="Genomic_DNA"/>
</dbReference>
<dbReference type="PANTHER" id="PTHR44858">
    <property type="entry name" value="TETRATRICOPEPTIDE REPEAT PROTEIN 6"/>
    <property type="match status" value="1"/>
</dbReference>
<comment type="caution">
    <text evidence="4">The sequence shown here is derived from an EMBL/GenBank/DDBJ whole genome shotgun (WGS) entry which is preliminary data.</text>
</comment>
<feature type="repeat" description="TPR" evidence="3">
    <location>
        <begin position="116"/>
        <end position="149"/>
    </location>
</feature>
<dbReference type="InterPro" id="IPR019734">
    <property type="entry name" value="TPR_rpt"/>
</dbReference>
<dbReference type="SUPFAM" id="SSF53756">
    <property type="entry name" value="UDP-Glycosyltransferase/glycogen phosphorylase"/>
    <property type="match status" value="1"/>
</dbReference>
<evidence type="ECO:0000256" key="1">
    <source>
        <dbReference type="ARBA" id="ARBA00022737"/>
    </source>
</evidence>
<dbReference type="Pfam" id="PF13176">
    <property type="entry name" value="TPR_7"/>
    <property type="match status" value="1"/>
</dbReference>
<dbReference type="InterPro" id="IPR011990">
    <property type="entry name" value="TPR-like_helical_dom_sf"/>
</dbReference>
<dbReference type="Gene3D" id="3.40.50.2000">
    <property type="entry name" value="Glycogen Phosphorylase B"/>
    <property type="match status" value="1"/>
</dbReference>
<keyword evidence="2 3" id="KW-0802">TPR repeat</keyword>
<dbReference type="PROSITE" id="PS50005">
    <property type="entry name" value="TPR"/>
    <property type="match status" value="2"/>
</dbReference>
<dbReference type="PANTHER" id="PTHR44858:SF1">
    <property type="entry name" value="UDP-N-ACETYLGLUCOSAMINE--PEPTIDE N-ACETYLGLUCOSAMINYLTRANSFERASE SPINDLY-RELATED"/>
    <property type="match status" value="1"/>
</dbReference>
<sequence>MTIRSATAEVSDTLLDTMLARCRVFEQRRDFEAVRRDTLRFLGRHPRDMAALALLGRAELRLGRPARALAPLGRCFRQSGNFVFRLLYAHCLRKLGCQAEATAELEQTSRMMPASGFAFFTAGVAFEGIGETDRAVRFYRQSLELAPDVPCVSHRLGRLLLDQGEPEAALDLIARAIAARPEEAYYHLDHGVALELTGRLEESLQAVEKALALKPQDEEALHNRSHLLSLLNQSDAAIIAADRALEVRPAYPKTLFTRATALLKAGRWDEGWREYEWRWRSCQTPRMDLCAPLWLGEDLRGRSILLHAEQGFGDSLQFIRFATSVSRCGARVTVQVPEPLVRLFRRVEGIADVCSTLPSGCHFDFHSPLGSLPLRFGIMPDTVPGAPYLSVPPGEAVRQGDMVRRLVENGGADARDFVVGLVWSGAPRRHKARSHALDRRRSVKLAELAPLFSVQGTRFVSFQMDEAATQRAESGFPLTDVTGGIGDFADTAARLSGVDLLITVDTSIAHLGGGLGLPVLMLSRFDSCWRWLEGRSDTPWYPSMRVIRQSAPGDWSGAVEEARSLLSRHMRDRSCALRP</sequence>
<evidence type="ECO:0000313" key="5">
    <source>
        <dbReference type="Proteomes" id="UP000615326"/>
    </source>
</evidence>
<proteinExistence type="predicted"/>
<dbReference type="Gene3D" id="1.25.40.10">
    <property type="entry name" value="Tetratricopeptide repeat domain"/>
    <property type="match status" value="1"/>
</dbReference>
<reference evidence="4 5" key="1">
    <citation type="journal article" date="2020" name="Int. J. Syst. Evol. Microbiol.">
        <title>Novel acetic acid bacteria from cider fermentations: Acetobacter conturbans sp. nov. and Acetobacter fallax sp. nov.</title>
        <authorList>
            <person name="Sombolestani A.S."/>
            <person name="Cleenwerck I."/>
            <person name="Cnockaert M."/>
            <person name="Borremans W."/>
            <person name="Wieme A.D."/>
            <person name="De Vuyst L."/>
            <person name="Vandamme P."/>
        </authorList>
    </citation>
    <scope>NUCLEOTIDE SEQUENCE [LARGE SCALE GENOMIC DNA]</scope>
    <source>
        <strain evidence="4 5">LMG 1637</strain>
    </source>
</reference>
<dbReference type="InterPro" id="IPR050498">
    <property type="entry name" value="Ycf3"/>
</dbReference>
<dbReference type="Pfam" id="PF13432">
    <property type="entry name" value="TPR_16"/>
    <property type="match status" value="2"/>
</dbReference>
<feature type="repeat" description="TPR" evidence="3">
    <location>
        <begin position="184"/>
        <end position="217"/>
    </location>
</feature>